<dbReference type="InterPro" id="IPR029056">
    <property type="entry name" value="Ribokinase-like"/>
</dbReference>
<evidence type="ECO:0000256" key="1">
    <source>
        <dbReference type="ARBA" id="ARBA00010688"/>
    </source>
</evidence>
<dbReference type="Gene3D" id="3.40.1190.20">
    <property type="match status" value="1"/>
</dbReference>
<dbReference type="EC" id="2.7.1.92" evidence="7"/>
<sequence length="324" mass="34471">MAAAADGETYDVITMGRVGVDIYPQQIGVGLEDVESFAKFLGGSPTNVAVAAARYGRRAAVITKTGDDPFGRFIRKALRGYGVDDRLVGTSADLPTPVTFCEIFPPDDFPLYFYRFPKAPDLDIRPDELDLDAIRAAKVFWVTVTGLCQEPSRSATLAALEARGKRDITVLDLDYRPMFWDSPQAARDWVKLALPHVTVAVGNREECEVAVGAHDTPAEAARALRAAGVSLAVVKQGPKGVLALDDTGQVEVPPVPVKVVNGLGAGDAFGGALVHGLLADWPAMRIMRFANAAGAHVAGELACSDAMPTESEVERKLQEAPDAA</sequence>
<dbReference type="AlphaFoldDB" id="A0A9X3SSE1"/>
<proteinExistence type="inferred from homology"/>
<dbReference type="Gene3D" id="2.20.150.10">
    <property type="entry name" value="putative 5-dehydro-2- deoxygluconokinase"/>
    <property type="match status" value="1"/>
</dbReference>
<dbReference type="PANTHER" id="PTHR43085">
    <property type="entry name" value="HEXOKINASE FAMILY MEMBER"/>
    <property type="match status" value="1"/>
</dbReference>
<comment type="caution">
    <text evidence="7">The sequence shown here is derived from an EMBL/GenBank/DDBJ whole genome shotgun (WGS) entry which is preliminary data.</text>
</comment>
<evidence type="ECO:0000259" key="6">
    <source>
        <dbReference type="Pfam" id="PF00294"/>
    </source>
</evidence>
<name>A0A9X3SSE1_9ACTN</name>
<accession>A0A9X3SSE1</accession>
<keyword evidence="2 7" id="KW-0808">Transferase</keyword>
<evidence type="ECO:0000256" key="3">
    <source>
        <dbReference type="ARBA" id="ARBA00022741"/>
    </source>
</evidence>
<dbReference type="InterPro" id="IPR030830">
    <property type="entry name" value="Myo_inos_IolC"/>
</dbReference>
<feature type="domain" description="Carbohydrate kinase PfkB" evidence="6">
    <location>
        <begin position="25"/>
        <end position="309"/>
    </location>
</feature>
<dbReference type="InterPro" id="IPR011611">
    <property type="entry name" value="PfkB_dom"/>
</dbReference>
<dbReference type="CDD" id="cd01166">
    <property type="entry name" value="KdgK"/>
    <property type="match status" value="1"/>
</dbReference>
<organism evidence="7 8">
    <name type="scientific">Glycomyces luteolus</name>
    <dbReference type="NCBI Taxonomy" id="2670330"/>
    <lineage>
        <taxon>Bacteria</taxon>
        <taxon>Bacillati</taxon>
        <taxon>Actinomycetota</taxon>
        <taxon>Actinomycetes</taxon>
        <taxon>Glycomycetales</taxon>
        <taxon>Glycomycetaceae</taxon>
        <taxon>Glycomyces</taxon>
    </lineage>
</organism>
<gene>
    <name evidence="7" type="primary">iolC</name>
    <name evidence="7" type="ORF">O1R50_15875</name>
</gene>
<evidence type="ECO:0000256" key="4">
    <source>
        <dbReference type="ARBA" id="ARBA00022777"/>
    </source>
</evidence>
<evidence type="ECO:0000313" key="8">
    <source>
        <dbReference type="Proteomes" id="UP001146067"/>
    </source>
</evidence>
<protein>
    <submittedName>
        <fullName evidence="7">5-dehydro-2-deoxygluconokinase</fullName>
        <ecNumber evidence="7">2.7.1.92</ecNumber>
    </submittedName>
</protein>
<dbReference type="InterPro" id="IPR050306">
    <property type="entry name" value="PfkB_Carbo_kinase"/>
</dbReference>
<evidence type="ECO:0000256" key="2">
    <source>
        <dbReference type="ARBA" id="ARBA00022679"/>
    </source>
</evidence>
<dbReference type="GO" id="GO:0047590">
    <property type="term" value="F:5-dehydro-2-deoxygluconokinase activity"/>
    <property type="evidence" value="ECO:0007669"/>
    <property type="project" value="UniProtKB-EC"/>
</dbReference>
<dbReference type="Proteomes" id="UP001146067">
    <property type="component" value="Unassembled WGS sequence"/>
</dbReference>
<evidence type="ECO:0000313" key="7">
    <source>
        <dbReference type="EMBL" id="MDA1361109.1"/>
    </source>
</evidence>
<keyword evidence="4" id="KW-0418">Kinase</keyword>
<dbReference type="EMBL" id="JAPZVP010000012">
    <property type="protein sequence ID" value="MDA1361109.1"/>
    <property type="molecule type" value="Genomic_DNA"/>
</dbReference>
<keyword evidence="3" id="KW-0547">Nucleotide-binding</keyword>
<dbReference type="Pfam" id="PF00294">
    <property type="entry name" value="PfkB"/>
    <property type="match status" value="1"/>
</dbReference>
<keyword evidence="8" id="KW-1185">Reference proteome</keyword>
<reference evidence="7" key="1">
    <citation type="submission" date="2022-12" db="EMBL/GenBank/DDBJ databases">
        <title>Gycomyces niveus sp.nov.,a novel actinomycete isolated from soil in Shouguan.</title>
        <authorList>
            <person name="Yang X."/>
        </authorList>
    </citation>
    <scope>NUCLEOTIDE SEQUENCE</scope>
    <source>
        <strain evidence="7">NEAU-A15</strain>
    </source>
</reference>
<evidence type="ECO:0000256" key="5">
    <source>
        <dbReference type="ARBA" id="ARBA00022840"/>
    </source>
</evidence>
<keyword evidence="5" id="KW-0067">ATP-binding</keyword>
<dbReference type="NCBIfam" id="TIGR04382">
    <property type="entry name" value="myo_inos_iolC_N"/>
    <property type="match status" value="1"/>
</dbReference>
<comment type="similarity">
    <text evidence="1">Belongs to the carbohydrate kinase PfkB family.</text>
</comment>
<dbReference type="InterPro" id="IPR023314">
    <property type="entry name" value="Myo_inos_IolC-like_sf"/>
</dbReference>
<dbReference type="GO" id="GO:0005524">
    <property type="term" value="F:ATP binding"/>
    <property type="evidence" value="ECO:0007669"/>
    <property type="project" value="UniProtKB-KW"/>
</dbReference>
<dbReference type="PANTHER" id="PTHR43085:SF49">
    <property type="entry name" value="5-DEHYDRO-2-DEOXYGLUCONOKINASE"/>
    <property type="match status" value="1"/>
</dbReference>
<dbReference type="SUPFAM" id="SSF53613">
    <property type="entry name" value="Ribokinase-like"/>
    <property type="match status" value="1"/>
</dbReference>